<feature type="active site" evidence="3">
    <location>
        <position position="192"/>
    </location>
</feature>
<evidence type="ECO:0000313" key="5">
    <source>
        <dbReference type="EMBL" id="QXN91554.1"/>
    </source>
</evidence>
<dbReference type="PANTHER" id="PTHR48081:SF30">
    <property type="entry name" value="ACETYL-HYDROLASE LIPR-RELATED"/>
    <property type="match status" value="1"/>
</dbReference>
<keyword evidence="2 5" id="KW-0378">Hydrolase</keyword>
<name>A0ABX8RPI9_NOCIO</name>
<dbReference type="InterPro" id="IPR033140">
    <property type="entry name" value="Lipase_GDXG_put_SER_AS"/>
</dbReference>
<accession>A0ABX8RPI9</accession>
<dbReference type="InterPro" id="IPR050300">
    <property type="entry name" value="GDXG_lipolytic_enzyme"/>
</dbReference>
<dbReference type="GO" id="GO:0016787">
    <property type="term" value="F:hydrolase activity"/>
    <property type="evidence" value="ECO:0007669"/>
    <property type="project" value="UniProtKB-KW"/>
</dbReference>
<evidence type="ECO:0000256" key="1">
    <source>
        <dbReference type="ARBA" id="ARBA00010515"/>
    </source>
</evidence>
<sequence>MTAIEIPVEQAHLPDGPKARSSVTVEIPNRASLISRVINPLLFATVRASLETLSIAGEYGPVRSKRIFTISSYTDAPAAVLVAVAGTRRRTVLLDNCHAEWVWHRGTADPGMRTDTAILYFHGGGFVSCGLRTHRRIVSKIARASNMPVLNVAYRQLPQAHITDSIADGVAAYRYLLNRGFSGERIIVAGDSAGAGLAFSVALAARAAGLPVPGGITALAPWADLDPAAKYAHPNALRDPVIPIRGLDLITRWGYRIGGELDPAWSPVDHDFTGLPPALILVGSNEVLLADAEQLAARCGEAGVPCRLQIWDRQAHVFVAGADILPEGRAAFREIGAFHQQVLTGSTVAYRGRLRRLFRGNAAA</sequence>
<organism evidence="5 6">
    <name type="scientific">Nocardia iowensis</name>
    <dbReference type="NCBI Taxonomy" id="204891"/>
    <lineage>
        <taxon>Bacteria</taxon>
        <taxon>Bacillati</taxon>
        <taxon>Actinomycetota</taxon>
        <taxon>Actinomycetes</taxon>
        <taxon>Mycobacteriales</taxon>
        <taxon>Nocardiaceae</taxon>
        <taxon>Nocardia</taxon>
    </lineage>
</organism>
<dbReference type="Pfam" id="PF07859">
    <property type="entry name" value="Abhydrolase_3"/>
    <property type="match status" value="1"/>
</dbReference>
<keyword evidence="6" id="KW-1185">Reference proteome</keyword>
<evidence type="ECO:0000256" key="2">
    <source>
        <dbReference type="ARBA" id="ARBA00022801"/>
    </source>
</evidence>
<reference evidence="5 6" key="1">
    <citation type="submission" date="2021-07" db="EMBL/GenBank/DDBJ databases">
        <title>Whole Genome Sequence of Nocardia Iowensis.</title>
        <authorList>
            <person name="Lamm A."/>
            <person name="Collins-Fairclough A.M."/>
            <person name="Bunk B."/>
            <person name="Sproer C."/>
        </authorList>
    </citation>
    <scope>NUCLEOTIDE SEQUENCE [LARGE SCALE GENOMIC DNA]</scope>
    <source>
        <strain evidence="5 6">NRRL 5646</strain>
    </source>
</reference>
<dbReference type="PROSITE" id="PS01174">
    <property type="entry name" value="LIPASE_GDXG_SER"/>
    <property type="match status" value="1"/>
</dbReference>
<evidence type="ECO:0000313" key="6">
    <source>
        <dbReference type="Proteomes" id="UP000694257"/>
    </source>
</evidence>
<dbReference type="InterPro" id="IPR013094">
    <property type="entry name" value="AB_hydrolase_3"/>
</dbReference>
<evidence type="ECO:0000259" key="4">
    <source>
        <dbReference type="Pfam" id="PF07859"/>
    </source>
</evidence>
<dbReference type="Proteomes" id="UP000694257">
    <property type="component" value="Chromosome"/>
</dbReference>
<proteinExistence type="inferred from homology"/>
<comment type="similarity">
    <text evidence="1">Belongs to the 'GDXG' lipolytic enzyme family.</text>
</comment>
<dbReference type="EMBL" id="CP078145">
    <property type="protein sequence ID" value="QXN91554.1"/>
    <property type="molecule type" value="Genomic_DNA"/>
</dbReference>
<protein>
    <submittedName>
        <fullName evidence="5">Alpha/beta hydrolase</fullName>
    </submittedName>
</protein>
<evidence type="ECO:0000256" key="3">
    <source>
        <dbReference type="PROSITE-ProRule" id="PRU10038"/>
    </source>
</evidence>
<feature type="domain" description="Alpha/beta hydrolase fold-3" evidence="4">
    <location>
        <begin position="118"/>
        <end position="319"/>
    </location>
</feature>
<dbReference type="PANTHER" id="PTHR48081">
    <property type="entry name" value="AB HYDROLASE SUPERFAMILY PROTEIN C4A8.06C"/>
    <property type="match status" value="1"/>
</dbReference>
<dbReference type="RefSeq" id="WP_218472406.1">
    <property type="nucleotide sequence ID" value="NZ_BAABJN010000014.1"/>
</dbReference>
<gene>
    <name evidence="5" type="ORF">KV110_40720</name>
</gene>